<organism evidence="2 3">
    <name type="scientific">Lithospermum erythrorhizon</name>
    <name type="common">Purple gromwell</name>
    <name type="synonym">Lithospermum officinale var. erythrorhizon</name>
    <dbReference type="NCBI Taxonomy" id="34254"/>
    <lineage>
        <taxon>Eukaryota</taxon>
        <taxon>Viridiplantae</taxon>
        <taxon>Streptophyta</taxon>
        <taxon>Embryophyta</taxon>
        <taxon>Tracheophyta</taxon>
        <taxon>Spermatophyta</taxon>
        <taxon>Magnoliopsida</taxon>
        <taxon>eudicotyledons</taxon>
        <taxon>Gunneridae</taxon>
        <taxon>Pentapetalae</taxon>
        <taxon>asterids</taxon>
        <taxon>lamiids</taxon>
        <taxon>Boraginales</taxon>
        <taxon>Boraginaceae</taxon>
        <taxon>Boraginoideae</taxon>
        <taxon>Lithospermeae</taxon>
        <taxon>Lithospermum</taxon>
    </lineage>
</organism>
<feature type="region of interest" description="Disordered" evidence="1">
    <location>
        <begin position="1"/>
        <end position="32"/>
    </location>
</feature>
<evidence type="ECO:0000313" key="2">
    <source>
        <dbReference type="EMBL" id="GAA0155426.1"/>
    </source>
</evidence>
<dbReference type="EMBL" id="BAABME010002619">
    <property type="protein sequence ID" value="GAA0155426.1"/>
    <property type="molecule type" value="Genomic_DNA"/>
</dbReference>
<accession>A0AAV3PWF6</accession>
<dbReference type="Proteomes" id="UP001454036">
    <property type="component" value="Unassembled WGS sequence"/>
</dbReference>
<dbReference type="AlphaFoldDB" id="A0AAV3PWF6"/>
<sequence>MNKVHSQGRVPFSWENKPGESKISSTKSKDFDHDNKFIQFEDGAKLPPPPCHQAENVNKVGSFHDLQIPLPPCAFQPPTQRSSSKKHPKKNDDPFMIAIKQCTKSNGDDQSARNNSGFGMKKKKNKSLFSCKQSCNVVDGSILKVSQLPISKSQRENDRFVKDE</sequence>
<comment type="caution">
    <text evidence="2">The sequence shown here is derived from an EMBL/GenBank/DDBJ whole genome shotgun (WGS) entry which is preliminary data.</text>
</comment>
<evidence type="ECO:0000256" key="1">
    <source>
        <dbReference type="SAM" id="MobiDB-lite"/>
    </source>
</evidence>
<name>A0AAV3PWF6_LITER</name>
<dbReference type="PANTHER" id="PTHR33696:SF3">
    <property type="entry name" value="FLZ-TYPE DOMAIN-CONTAINING PROTEIN"/>
    <property type="match status" value="1"/>
</dbReference>
<feature type="region of interest" description="Disordered" evidence="1">
    <location>
        <begin position="69"/>
        <end position="126"/>
    </location>
</feature>
<dbReference type="PANTHER" id="PTHR33696">
    <property type="entry name" value="T22J18.15-RELATED"/>
    <property type="match status" value="1"/>
</dbReference>
<evidence type="ECO:0000313" key="3">
    <source>
        <dbReference type="Proteomes" id="UP001454036"/>
    </source>
</evidence>
<gene>
    <name evidence="2" type="ORF">LIER_13157</name>
</gene>
<reference evidence="2 3" key="1">
    <citation type="submission" date="2024-01" db="EMBL/GenBank/DDBJ databases">
        <title>The complete chloroplast genome sequence of Lithospermum erythrorhizon: insights into the phylogenetic relationship among Boraginaceae species and the maternal lineages of purple gromwells.</title>
        <authorList>
            <person name="Okada T."/>
            <person name="Watanabe K."/>
        </authorList>
    </citation>
    <scope>NUCLEOTIDE SEQUENCE [LARGE SCALE GENOMIC DNA]</scope>
</reference>
<keyword evidence="3" id="KW-1185">Reference proteome</keyword>
<proteinExistence type="predicted"/>
<protein>
    <submittedName>
        <fullName evidence="2">Uncharacterized protein</fullName>
    </submittedName>
</protein>